<evidence type="ECO:0000313" key="1">
    <source>
        <dbReference type="EMBL" id="JAH13253.1"/>
    </source>
</evidence>
<dbReference type="AlphaFoldDB" id="A0A0E9QAZ2"/>
<proteinExistence type="predicted"/>
<name>A0A0E9QAZ2_ANGAN</name>
<protein>
    <submittedName>
        <fullName evidence="1">Uncharacterized protein</fullName>
    </submittedName>
</protein>
<reference evidence="1" key="2">
    <citation type="journal article" date="2015" name="Fish Shellfish Immunol.">
        <title>Early steps in the European eel (Anguilla anguilla)-Vibrio vulnificus interaction in the gills: Role of the RtxA13 toxin.</title>
        <authorList>
            <person name="Callol A."/>
            <person name="Pajuelo D."/>
            <person name="Ebbesson L."/>
            <person name="Teles M."/>
            <person name="MacKenzie S."/>
            <person name="Amaro C."/>
        </authorList>
    </citation>
    <scope>NUCLEOTIDE SEQUENCE</scope>
</reference>
<sequence>MLERGGWNSFRNNCGVDSLDGRWTWSREMYIFRFFRFGAVTNNTDYPGRMNSNVLNC</sequence>
<organism evidence="1">
    <name type="scientific">Anguilla anguilla</name>
    <name type="common">European freshwater eel</name>
    <name type="synonym">Muraena anguilla</name>
    <dbReference type="NCBI Taxonomy" id="7936"/>
    <lineage>
        <taxon>Eukaryota</taxon>
        <taxon>Metazoa</taxon>
        <taxon>Chordata</taxon>
        <taxon>Craniata</taxon>
        <taxon>Vertebrata</taxon>
        <taxon>Euteleostomi</taxon>
        <taxon>Actinopterygii</taxon>
        <taxon>Neopterygii</taxon>
        <taxon>Teleostei</taxon>
        <taxon>Anguilliformes</taxon>
        <taxon>Anguillidae</taxon>
        <taxon>Anguilla</taxon>
    </lineage>
</organism>
<dbReference type="EMBL" id="GBXM01095324">
    <property type="protein sequence ID" value="JAH13253.1"/>
    <property type="molecule type" value="Transcribed_RNA"/>
</dbReference>
<accession>A0A0E9QAZ2</accession>
<reference evidence="1" key="1">
    <citation type="submission" date="2014-11" db="EMBL/GenBank/DDBJ databases">
        <authorList>
            <person name="Amaro Gonzalez C."/>
        </authorList>
    </citation>
    <scope>NUCLEOTIDE SEQUENCE</scope>
</reference>